<evidence type="ECO:0000256" key="1">
    <source>
        <dbReference type="ARBA" id="ARBA00004155"/>
    </source>
</evidence>
<evidence type="ECO:0000256" key="7">
    <source>
        <dbReference type="ARBA" id="ARBA00023228"/>
    </source>
</evidence>
<feature type="transmembrane region" description="Helical" evidence="25">
    <location>
        <begin position="52"/>
        <end position="73"/>
    </location>
</feature>
<evidence type="ECO:0000256" key="25">
    <source>
        <dbReference type="SAM" id="Phobius"/>
    </source>
</evidence>
<dbReference type="GO" id="GO:0005765">
    <property type="term" value="C:lysosomal membrane"/>
    <property type="evidence" value="ECO:0007669"/>
    <property type="project" value="UniProtKB-SubCell"/>
</dbReference>
<comment type="catalytic activity">
    <reaction evidence="14">
        <text>L-aspartyl-L-lysine(out) = L-aspartyl-L-lysine(in)</text>
        <dbReference type="Rhea" id="RHEA:79411"/>
        <dbReference type="ChEBI" id="CHEBI:229953"/>
    </reaction>
</comment>
<evidence type="ECO:0000256" key="18">
    <source>
        <dbReference type="ARBA" id="ARBA00044912"/>
    </source>
</evidence>
<dbReference type="SUPFAM" id="SSF103473">
    <property type="entry name" value="MFS general substrate transporter"/>
    <property type="match status" value="1"/>
</dbReference>
<feature type="transmembrane region" description="Helical" evidence="25">
    <location>
        <begin position="178"/>
        <end position="197"/>
    </location>
</feature>
<feature type="transmembrane region" description="Helical" evidence="25">
    <location>
        <begin position="268"/>
        <end position="287"/>
    </location>
</feature>
<feature type="transmembrane region" description="Helical" evidence="25">
    <location>
        <begin position="299"/>
        <end position="317"/>
    </location>
</feature>
<evidence type="ECO:0000256" key="24">
    <source>
        <dbReference type="ARBA" id="ARBA00046376"/>
    </source>
</evidence>
<protein>
    <recommendedName>
        <fullName evidence="21">Lysosomal dipeptide transporter MFSD1</fullName>
    </recommendedName>
    <alternativeName>
        <fullName evidence="22">Major facilitator superfamily domain-containing protein 1</fullName>
    </alternativeName>
</protein>
<evidence type="ECO:0000256" key="12">
    <source>
        <dbReference type="ARBA" id="ARBA00044891"/>
    </source>
</evidence>
<evidence type="ECO:0000256" key="17">
    <source>
        <dbReference type="ARBA" id="ARBA00044903"/>
    </source>
</evidence>
<feature type="domain" description="Major facilitator superfamily (MFS) profile" evidence="26">
    <location>
        <begin position="22"/>
        <end position="424"/>
    </location>
</feature>
<gene>
    <name evidence="27" type="ORF">FQP89_08075</name>
</gene>
<evidence type="ECO:0000256" key="6">
    <source>
        <dbReference type="ARBA" id="ARBA00023136"/>
    </source>
</evidence>
<comment type="catalytic activity">
    <reaction evidence="18">
        <text>L-histidyl-L-alpha-amino acid(out) = L-histidyl-L-alpha-amino acid(in)</text>
        <dbReference type="Rhea" id="RHEA:79379"/>
        <dbReference type="ChEBI" id="CHEBI:229964"/>
    </reaction>
</comment>
<evidence type="ECO:0000256" key="2">
    <source>
        <dbReference type="ARBA" id="ARBA00008335"/>
    </source>
</evidence>
<reference evidence="27 28" key="1">
    <citation type="submission" date="2019-07" db="EMBL/GenBank/DDBJ databases">
        <title>Diversity of Bacteria from Kongsfjorden, Arctic.</title>
        <authorList>
            <person name="Yu Y."/>
        </authorList>
    </citation>
    <scope>NUCLEOTIDE SEQUENCE [LARGE SCALE GENOMIC DNA]</scope>
    <source>
        <strain evidence="27 28">SM1922</strain>
    </source>
</reference>
<evidence type="ECO:0000256" key="13">
    <source>
        <dbReference type="ARBA" id="ARBA00044893"/>
    </source>
</evidence>
<accession>A0A558JBK4</accession>
<sequence length="431" mass="46007">MNSTSTVMGGRLRIPITWLKWGGWCLLISIFMSGFFFRFAPSTLSGSMQQELSLTATTLGIVASMHFWIYTLMQVPAGIFTDSVGIRKGGFIGGTVTAIGAFSFGFAPNLVVLLVGSALLGLGLSAVFVALMSYNATWFSPERHSLVMGTTMLLAALGSVIAQTPTAYLLHWFNWREVVLFFAALTLLATACLLIFCKDDPAPKRIRDSRAKTTVHPILRGNRYVLRERQVWLLFVCVAATNGTLYAFLGLWAVPLLTDGFSIQPAQAAQYATVALTVYGLSSLFWGWTADRIGAKKPIIVVTAMLSVAVWALMAFAEWEPGGVAMALFVLLGLSGGPVGVIFAATKESVALANVGFATALVNMGAFLTAALVQSGFGIILDSVSAADPETVLSLQSYQLALILPLAISSLGVVASLLLKERGLVNEGLNE</sequence>
<comment type="subcellular location">
    <subcellularLocation>
        <location evidence="1">Lysosome membrane</location>
        <topology evidence="1">Multi-pass membrane protein</topology>
    </subcellularLocation>
</comment>
<comment type="catalytic activity">
    <reaction evidence="11">
        <text>L-alpha-aminoacyl-L-histidine(out) = L-alpha-aminoacyl-L-histidine(in)</text>
        <dbReference type="Rhea" id="RHEA:79375"/>
        <dbReference type="ChEBI" id="CHEBI:229967"/>
    </reaction>
</comment>
<dbReference type="PANTHER" id="PTHR23512:SF3">
    <property type="entry name" value="MAJOR FACILITATOR SUPERFAMILY DOMAIN-CONTAINING PROTEIN 1"/>
    <property type="match status" value="1"/>
</dbReference>
<dbReference type="EMBL" id="VNFE01000002">
    <property type="protein sequence ID" value="TVU91027.1"/>
    <property type="molecule type" value="Genomic_DNA"/>
</dbReference>
<dbReference type="InterPro" id="IPR011701">
    <property type="entry name" value="MFS"/>
</dbReference>
<keyword evidence="3" id="KW-0813">Transport</keyword>
<evidence type="ECO:0000256" key="3">
    <source>
        <dbReference type="ARBA" id="ARBA00022448"/>
    </source>
</evidence>
<dbReference type="PROSITE" id="PS50850">
    <property type="entry name" value="MFS"/>
    <property type="match status" value="1"/>
</dbReference>
<comment type="catalytic activity">
    <reaction evidence="8">
        <text>L-lysyl-L-alanine(out) = L-lysyl-L-alanine(in)</text>
        <dbReference type="Rhea" id="RHEA:79399"/>
        <dbReference type="ChEBI" id="CHEBI:229954"/>
    </reaction>
</comment>
<name>A0A558JBK4_9GAMM</name>
<dbReference type="InterPro" id="IPR020846">
    <property type="entry name" value="MFS_dom"/>
</dbReference>
<proteinExistence type="inferred from homology"/>
<evidence type="ECO:0000256" key="15">
    <source>
        <dbReference type="ARBA" id="ARBA00044899"/>
    </source>
</evidence>
<feature type="transmembrane region" description="Helical" evidence="25">
    <location>
        <begin position="85"/>
        <end position="104"/>
    </location>
</feature>
<feature type="transmembrane region" description="Helical" evidence="25">
    <location>
        <begin position="357"/>
        <end position="380"/>
    </location>
</feature>
<comment type="catalytic activity">
    <reaction evidence="13">
        <text>L-alpha-aminoacyl-L-lysine(out) = L-alpha-aminoacyl-L-lysine(in)</text>
        <dbReference type="Rhea" id="RHEA:79383"/>
        <dbReference type="ChEBI" id="CHEBI:229966"/>
    </reaction>
</comment>
<evidence type="ECO:0000256" key="14">
    <source>
        <dbReference type="ARBA" id="ARBA00044898"/>
    </source>
</evidence>
<evidence type="ECO:0000259" key="26">
    <source>
        <dbReference type="PROSITE" id="PS50850"/>
    </source>
</evidence>
<comment type="catalytic activity">
    <reaction evidence="20">
        <text>L-lysyl-glycine(out) = L-lysyl-glycine(in)</text>
        <dbReference type="Rhea" id="RHEA:79407"/>
        <dbReference type="ChEBI" id="CHEBI:191202"/>
    </reaction>
</comment>
<evidence type="ECO:0000256" key="10">
    <source>
        <dbReference type="ARBA" id="ARBA00044881"/>
    </source>
</evidence>
<evidence type="ECO:0000256" key="8">
    <source>
        <dbReference type="ARBA" id="ARBA00044876"/>
    </source>
</evidence>
<evidence type="ECO:0000256" key="19">
    <source>
        <dbReference type="ARBA" id="ARBA00044919"/>
    </source>
</evidence>
<comment type="catalytic activity">
    <reaction evidence="10">
        <text>L-alpha-aminoacyl-L-arginine(out) = L-alpha-aminoacyl-L-arginine(in)</text>
        <dbReference type="Rhea" id="RHEA:79367"/>
        <dbReference type="ChEBI" id="CHEBI:229968"/>
    </reaction>
</comment>
<evidence type="ECO:0000256" key="9">
    <source>
        <dbReference type="ARBA" id="ARBA00044878"/>
    </source>
</evidence>
<feature type="transmembrane region" description="Helical" evidence="25">
    <location>
        <begin position="400"/>
        <end position="419"/>
    </location>
</feature>
<evidence type="ECO:0000313" key="27">
    <source>
        <dbReference type="EMBL" id="TVU91027.1"/>
    </source>
</evidence>
<feature type="transmembrane region" description="Helical" evidence="25">
    <location>
        <begin position="231"/>
        <end position="256"/>
    </location>
</feature>
<organism evidence="27 28">
    <name type="scientific">Vreelandella titanicae</name>
    <dbReference type="NCBI Taxonomy" id="664683"/>
    <lineage>
        <taxon>Bacteria</taxon>
        <taxon>Pseudomonadati</taxon>
        <taxon>Pseudomonadota</taxon>
        <taxon>Gammaproteobacteria</taxon>
        <taxon>Oceanospirillales</taxon>
        <taxon>Halomonadaceae</taxon>
        <taxon>Vreelandella</taxon>
    </lineage>
</organism>
<dbReference type="Proteomes" id="UP000317288">
    <property type="component" value="Unassembled WGS sequence"/>
</dbReference>
<feature type="transmembrane region" description="Helical" evidence="25">
    <location>
        <begin position="146"/>
        <end position="166"/>
    </location>
</feature>
<keyword evidence="4 25" id="KW-0812">Transmembrane</keyword>
<feature type="transmembrane region" description="Helical" evidence="25">
    <location>
        <begin position="323"/>
        <end position="345"/>
    </location>
</feature>
<keyword evidence="6 25" id="KW-0472">Membrane</keyword>
<feature type="transmembrane region" description="Helical" evidence="25">
    <location>
        <begin position="110"/>
        <end position="134"/>
    </location>
</feature>
<evidence type="ECO:0000256" key="16">
    <source>
        <dbReference type="ARBA" id="ARBA00044900"/>
    </source>
</evidence>
<comment type="catalytic activity">
    <reaction evidence="17">
        <text>L-arginyl-glycine(out) = L-arginyl-glycine(in)</text>
        <dbReference type="Rhea" id="RHEA:79391"/>
        <dbReference type="ChEBI" id="CHEBI:229955"/>
    </reaction>
</comment>
<evidence type="ECO:0000256" key="5">
    <source>
        <dbReference type="ARBA" id="ARBA00022989"/>
    </source>
</evidence>
<comment type="similarity">
    <text evidence="2">Belongs to the major facilitator superfamily.</text>
</comment>
<evidence type="ECO:0000256" key="22">
    <source>
        <dbReference type="ARBA" id="ARBA00045018"/>
    </source>
</evidence>
<comment type="catalytic activity">
    <reaction evidence="15">
        <text>L-arginyl-L-alpha-amino acid(out) = L-arginyl-L-alpha-amino acid(in)</text>
        <dbReference type="Rhea" id="RHEA:79371"/>
        <dbReference type="ChEBI" id="CHEBI:84315"/>
    </reaction>
</comment>
<comment type="subunit">
    <text evidence="24">Homodimer. Interacts with lysosomal protein GLMP (via lumenal domain); the interaction starts while both proteins are still in the endoplasmic reticulum and is required for stabilization of MFSD1 in lysosomes but has no direct effect on its targeting to lysosomes or transporter activity.</text>
</comment>
<comment type="catalytic activity">
    <reaction evidence="16">
        <text>L-lysyl-L-lysine(out) = L-lysyl-L-lysine(in)</text>
        <dbReference type="Rhea" id="RHEA:79403"/>
        <dbReference type="ChEBI" id="CHEBI:229956"/>
    </reaction>
</comment>
<dbReference type="InterPro" id="IPR052187">
    <property type="entry name" value="MFSD1"/>
</dbReference>
<dbReference type="InterPro" id="IPR036259">
    <property type="entry name" value="MFS_trans_sf"/>
</dbReference>
<comment type="caution">
    <text evidence="27">The sequence shown here is derived from an EMBL/GenBank/DDBJ whole genome shotgun (WGS) entry which is preliminary data.</text>
</comment>
<dbReference type="GO" id="GO:0022857">
    <property type="term" value="F:transmembrane transporter activity"/>
    <property type="evidence" value="ECO:0007669"/>
    <property type="project" value="InterPro"/>
</dbReference>
<evidence type="ECO:0000256" key="23">
    <source>
        <dbReference type="ARBA" id="ARBA00045709"/>
    </source>
</evidence>
<evidence type="ECO:0000256" key="11">
    <source>
        <dbReference type="ARBA" id="ARBA00044884"/>
    </source>
</evidence>
<dbReference type="Pfam" id="PF07690">
    <property type="entry name" value="MFS_1"/>
    <property type="match status" value="1"/>
</dbReference>
<comment type="catalytic activity">
    <reaction evidence="19">
        <text>L-alanyl-L-lysine(out) = L-alanyl-L-lysine(in)</text>
        <dbReference type="Rhea" id="RHEA:79415"/>
        <dbReference type="ChEBI" id="CHEBI:192470"/>
    </reaction>
</comment>
<dbReference type="PANTHER" id="PTHR23512">
    <property type="entry name" value="MAJOR FACILITATOR SUPERFAMILY DOMAIN-CONTAINING PROTEIN 1"/>
    <property type="match status" value="1"/>
</dbReference>
<feature type="transmembrane region" description="Helical" evidence="25">
    <location>
        <begin position="21"/>
        <end position="40"/>
    </location>
</feature>
<evidence type="ECO:0000256" key="4">
    <source>
        <dbReference type="ARBA" id="ARBA00022692"/>
    </source>
</evidence>
<evidence type="ECO:0000256" key="20">
    <source>
        <dbReference type="ARBA" id="ARBA00044924"/>
    </source>
</evidence>
<comment type="catalytic activity">
    <reaction evidence="12">
        <text>L-lysyl-L-alpha-amino acid(out) = L-lysyl-L-alpha-amino acid(in)</text>
        <dbReference type="Rhea" id="RHEA:79387"/>
        <dbReference type="ChEBI" id="CHEBI:229965"/>
    </reaction>
</comment>
<dbReference type="Gene3D" id="1.20.1250.20">
    <property type="entry name" value="MFS general substrate transporter like domains"/>
    <property type="match status" value="2"/>
</dbReference>
<comment type="function">
    <text evidence="23">Lysosomal dipeptide uniporter that selectively exports lysine, arginine or histidine-containing dipeptides with a net positive charge from the lysosome lumen into the cytosol. Could play a role in a specific type of protein O-glycosylation indirectly regulating macrophages migration and tissue invasion. Also essential for liver homeostasis.</text>
</comment>
<keyword evidence="7" id="KW-0458">Lysosome</keyword>
<evidence type="ECO:0000313" key="28">
    <source>
        <dbReference type="Proteomes" id="UP000317288"/>
    </source>
</evidence>
<dbReference type="AlphaFoldDB" id="A0A558JBK4"/>
<evidence type="ECO:0000256" key="21">
    <source>
        <dbReference type="ARBA" id="ARBA00044985"/>
    </source>
</evidence>
<keyword evidence="5 25" id="KW-1133">Transmembrane helix</keyword>
<comment type="catalytic activity">
    <reaction evidence="9">
        <text>L-histidyl-glycine(out) = L-histidyl-glycine(in)</text>
        <dbReference type="Rhea" id="RHEA:79395"/>
        <dbReference type="ChEBI" id="CHEBI:229957"/>
    </reaction>
</comment>